<dbReference type="Gene3D" id="3.40.630.20">
    <property type="entry name" value="Peptidase C15, pyroglutamyl peptidase I-like"/>
    <property type="match status" value="1"/>
</dbReference>
<dbReference type="Proteomes" id="UP000504638">
    <property type="component" value="Unplaced"/>
</dbReference>
<sequence length="223" mass="25775">MMEDVEVVVTGYGPFRDLQENASFKIVSGLPDRIERYGERIRLRKYQSPIPVAYSAVLPLVPRLYRMYPKVEYFVHVGVAGEDVEYRVETRARKGPYEAKDVDGRYFKPPQTKEWAELPKEVHTSINVDRIVKALQHQKNLKIYVSDDAGLYLCEFIFYNSLVHSQRLSRDGRHVKGIFFHVPSGCSADLIRQGQDLLLQVIEEMVRLERRDKKTGKSSGARL</sequence>
<dbReference type="InterPro" id="IPR016125">
    <property type="entry name" value="Peptidase_C15-like"/>
</dbReference>
<accession>A0A6G1FU93</accession>
<evidence type="ECO:0000256" key="1">
    <source>
        <dbReference type="ARBA" id="ARBA00006641"/>
    </source>
</evidence>
<reference evidence="8" key="2">
    <citation type="submission" date="2020-04" db="EMBL/GenBank/DDBJ databases">
        <authorList>
            <consortium name="NCBI Genome Project"/>
        </authorList>
    </citation>
    <scope>NUCLEOTIDE SEQUENCE</scope>
    <source>
        <strain evidence="8">CBS 781.70</strain>
    </source>
</reference>
<dbReference type="Pfam" id="PF01470">
    <property type="entry name" value="Peptidase_C15"/>
    <property type="match status" value="1"/>
</dbReference>
<keyword evidence="5" id="KW-0788">Thiol protease</keyword>
<keyword evidence="2" id="KW-0963">Cytoplasm</keyword>
<dbReference type="AlphaFoldDB" id="A0A6G1FU93"/>
<dbReference type="GO" id="GO:0006508">
    <property type="term" value="P:proteolysis"/>
    <property type="evidence" value="ECO:0007669"/>
    <property type="project" value="UniProtKB-KW"/>
</dbReference>
<keyword evidence="3" id="KW-0645">Protease</keyword>
<dbReference type="GO" id="GO:0005829">
    <property type="term" value="C:cytosol"/>
    <property type="evidence" value="ECO:0007669"/>
    <property type="project" value="InterPro"/>
</dbReference>
<dbReference type="PANTHER" id="PTHR23402:SF1">
    <property type="entry name" value="PYROGLUTAMYL-PEPTIDASE I"/>
    <property type="match status" value="1"/>
</dbReference>
<protein>
    <submittedName>
        <fullName evidence="6 8">Peptidase C15, pyroglutamyl peptidase I-like protein</fullName>
    </submittedName>
</protein>
<keyword evidence="4" id="KW-0378">Hydrolase</keyword>
<comment type="similarity">
    <text evidence="1">Belongs to the peptidase C15 family.</text>
</comment>
<dbReference type="GO" id="GO:0016920">
    <property type="term" value="F:pyroglutamyl-peptidase activity"/>
    <property type="evidence" value="ECO:0007669"/>
    <property type="project" value="InterPro"/>
</dbReference>
<evidence type="ECO:0000256" key="5">
    <source>
        <dbReference type="ARBA" id="ARBA00022807"/>
    </source>
</evidence>
<name>A0A6G1FU93_9PEZI</name>
<proteinExistence type="inferred from homology"/>
<evidence type="ECO:0000256" key="4">
    <source>
        <dbReference type="ARBA" id="ARBA00022801"/>
    </source>
</evidence>
<reference evidence="8" key="3">
    <citation type="submission" date="2025-04" db="UniProtKB">
        <authorList>
            <consortium name="RefSeq"/>
        </authorList>
    </citation>
    <scope>IDENTIFICATION</scope>
    <source>
        <strain evidence="8">CBS 781.70</strain>
    </source>
</reference>
<dbReference type="EMBL" id="ML975173">
    <property type="protein sequence ID" value="KAF1809344.1"/>
    <property type="molecule type" value="Genomic_DNA"/>
</dbReference>
<evidence type="ECO:0000313" key="6">
    <source>
        <dbReference type="EMBL" id="KAF1809344.1"/>
    </source>
</evidence>
<gene>
    <name evidence="6 8" type="ORF">P152DRAFT_461526</name>
</gene>
<dbReference type="RefSeq" id="XP_033530975.1">
    <property type="nucleotide sequence ID" value="XM_033680147.1"/>
</dbReference>
<dbReference type="GeneID" id="54420717"/>
<reference evidence="6 8" key="1">
    <citation type="submission" date="2020-01" db="EMBL/GenBank/DDBJ databases">
        <authorList>
            <consortium name="DOE Joint Genome Institute"/>
            <person name="Haridas S."/>
            <person name="Albert R."/>
            <person name="Binder M."/>
            <person name="Bloem J."/>
            <person name="Labutti K."/>
            <person name="Salamov A."/>
            <person name="Andreopoulos B."/>
            <person name="Baker S.E."/>
            <person name="Barry K."/>
            <person name="Bills G."/>
            <person name="Bluhm B.H."/>
            <person name="Cannon C."/>
            <person name="Castanera R."/>
            <person name="Culley D.E."/>
            <person name="Daum C."/>
            <person name="Ezra D."/>
            <person name="Gonzalez J.B."/>
            <person name="Henrissat B."/>
            <person name="Kuo A."/>
            <person name="Liang C."/>
            <person name="Lipzen A."/>
            <person name="Lutzoni F."/>
            <person name="Magnuson J."/>
            <person name="Mondo S."/>
            <person name="Nolan M."/>
            <person name="Ohm R."/>
            <person name="Pangilinan J."/>
            <person name="Park H.-J."/>
            <person name="Ramirez L."/>
            <person name="Alfaro M."/>
            <person name="Sun H."/>
            <person name="Tritt A."/>
            <person name="Yoshinaga Y."/>
            <person name="Zwiers L.-H."/>
            <person name="Turgeon B.G."/>
            <person name="Goodwin S.B."/>
            <person name="Spatafora J.W."/>
            <person name="Crous P.W."/>
            <person name="Grigoriev I.V."/>
        </authorList>
    </citation>
    <scope>NUCLEOTIDE SEQUENCE</scope>
    <source>
        <strain evidence="6 8">CBS 781.70</strain>
    </source>
</reference>
<evidence type="ECO:0000313" key="7">
    <source>
        <dbReference type="Proteomes" id="UP000504638"/>
    </source>
</evidence>
<organism evidence="6">
    <name type="scientific">Eremomyces bilateralis CBS 781.70</name>
    <dbReference type="NCBI Taxonomy" id="1392243"/>
    <lineage>
        <taxon>Eukaryota</taxon>
        <taxon>Fungi</taxon>
        <taxon>Dikarya</taxon>
        <taxon>Ascomycota</taxon>
        <taxon>Pezizomycotina</taxon>
        <taxon>Dothideomycetes</taxon>
        <taxon>Dothideomycetes incertae sedis</taxon>
        <taxon>Eremomycetales</taxon>
        <taxon>Eremomycetaceae</taxon>
        <taxon>Eremomyces</taxon>
    </lineage>
</organism>
<dbReference type="InterPro" id="IPR036440">
    <property type="entry name" value="Peptidase_C15-like_sf"/>
</dbReference>
<dbReference type="InterPro" id="IPR000816">
    <property type="entry name" value="Peptidase_C15"/>
</dbReference>
<keyword evidence="7" id="KW-1185">Reference proteome</keyword>
<evidence type="ECO:0000256" key="3">
    <source>
        <dbReference type="ARBA" id="ARBA00022670"/>
    </source>
</evidence>
<evidence type="ECO:0000313" key="8">
    <source>
        <dbReference type="RefSeq" id="XP_033530975.1"/>
    </source>
</evidence>
<dbReference type="PRINTS" id="PR00706">
    <property type="entry name" value="PYROGLUPTASE"/>
</dbReference>
<dbReference type="SUPFAM" id="SSF53182">
    <property type="entry name" value="Pyrrolidone carboxyl peptidase (pyroglutamate aminopeptidase)"/>
    <property type="match status" value="1"/>
</dbReference>
<evidence type="ECO:0000256" key="2">
    <source>
        <dbReference type="ARBA" id="ARBA00022490"/>
    </source>
</evidence>
<dbReference type="PANTHER" id="PTHR23402">
    <property type="entry name" value="PROTEASE FAMILY C15 PYROGLUTAMYL-PEPTIDASE I-RELATED"/>
    <property type="match status" value="1"/>
</dbReference>
<dbReference type="OrthoDB" id="407146at2759"/>